<proteinExistence type="predicted"/>
<accession>A0AAV4SUF4</accession>
<dbReference type="Proteomes" id="UP001054945">
    <property type="component" value="Unassembled WGS sequence"/>
</dbReference>
<evidence type="ECO:0000313" key="3">
    <source>
        <dbReference type="Proteomes" id="UP001054945"/>
    </source>
</evidence>
<reference evidence="2 3" key="1">
    <citation type="submission" date="2021-06" db="EMBL/GenBank/DDBJ databases">
        <title>Caerostris extrusa draft genome.</title>
        <authorList>
            <person name="Kono N."/>
            <person name="Arakawa K."/>
        </authorList>
    </citation>
    <scope>NUCLEOTIDE SEQUENCE [LARGE SCALE GENOMIC DNA]</scope>
</reference>
<gene>
    <name evidence="2" type="ORF">CEXT_615301</name>
</gene>
<organism evidence="2 3">
    <name type="scientific">Caerostris extrusa</name>
    <name type="common">Bark spider</name>
    <name type="synonym">Caerostris bankana</name>
    <dbReference type="NCBI Taxonomy" id="172846"/>
    <lineage>
        <taxon>Eukaryota</taxon>
        <taxon>Metazoa</taxon>
        <taxon>Ecdysozoa</taxon>
        <taxon>Arthropoda</taxon>
        <taxon>Chelicerata</taxon>
        <taxon>Arachnida</taxon>
        <taxon>Araneae</taxon>
        <taxon>Araneomorphae</taxon>
        <taxon>Entelegynae</taxon>
        <taxon>Araneoidea</taxon>
        <taxon>Araneidae</taxon>
        <taxon>Caerostris</taxon>
    </lineage>
</organism>
<evidence type="ECO:0000256" key="1">
    <source>
        <dbReference type="SAM" id="MobiDB-lite"/>
    </source>
</evidence>
<dbReference type="EMBL" id="BPLR01010010">
    <property type="protein sequence ID" value="GIY36110.1"/>
    <property type="molecule type" value="Genomic_DNA"/>
</dbReference>
<feature type="compositionally biased region" description="Basic residues" evidence="1">
    <location>
        <begin position="54"/>
        <end position="64"/>
    </location>
</feature>
<evidence type="ECO:0000313" key="2">
    <source>
        <dbReference type="EMBL" id="GIY36110.1"/>
    </source>
</evidence>
<comment type="caution">
    <text evidence="2">The sequence shown here is derived from an EMBL/GenBank/DDBJ whole genome shotgun (WGS) entry which is preliminary data.</text>
</comment>
<feature type="region of interest" description="Disordered" evidence="1">
    <location>
        <begin position="54"/>
        <end position="86"/>
    </location>
</feature>
<keyword evidence="3" id="KW-1185">Reference proteome</keyword>
<dbReference type="AlphaFoldDB" id="A0AAV4SUF4"/>
<sequence>MDLVPKTVDGQQMWFMGKSHVKGGRTKVKDAELIPGDSKRKRLHKGDCMILRNKRAGSSSRKRKSTFDPNHRSCPVKGCRQKTDDPGGSEVMWFSGKLNKHGVRRGFSFEREYNGCGCECVEESNLRGTPFPQVLDDIYSKTCVNEITSSGNPSPE</sequence>
<protein>
    <submittedName>
        <fullName evidence="2">Uncharacterized protein</fullName>
    </submittedName>
</protein>
<name>A0AAV4SUF4_CAEEX</name>